<sequence length="413" mass="44804" precursor="true">MTRPVLLAAALAAAPVFAGEPTTWPQWRGPTRDGVFTGPAWPDRLTDASLQKLWRADDLGPSYSGPIVSADSVFTTATVDKKVEVVTAFDRATGKQKWQAKWDGSLTVPFFAARNGSWVRSTPALDGDTLYVAGIRDVLVALDTASGKERWRLDFVKEYGTSPPDFGFVCSPLVAPDGVYVQAGGGLAKVDKATGKVKWRSLTDGGGMMGSAFSSPVLAKLDGRDQLLVQTRTKMAGVDPADGRVLWSRTIPAFRGMNILTPQPVAPDGVFTSTYEGTTQVFRVTANSEGFAARDGWSVKYEGHMTSPVVVGGHAYLLGRDRRLACFDLAAGKEAWRTEERFSDYWSLIANRDKLLGLDSRGTLFLVKANPREFEPLGSTKVAASETWAHLAAAGDDLFVRDLTGLTVYRWAR</sequence>
<dbReference type="Pfam" id="PF13360">
    <property type="entry name" value="PQQ_2"/>
    <property type="match status" value="1"/>
</dbReference>
<evidence type="ECO:0000313" key="3">
    <source>
        <dbReference type="EMBL" id="QDU21475.1"/>
    </source>
</evidence>
<dbReference type="SMART" id="SM00564">
    <property type="entry name" value="PQQ"/>
    <property type="match status" value="4"/>
</dbReference>
<keyword evidence="4" id="KW-1185">Reference proteome</keyword>
<dbReference type="Gene3D" id="2.130.10.10">
    <property type="entry name" value="YVTN repeat-like/Quinoprotein amine dehydrogenase"/>
    <property type="match status" value="1"/>
</dbReference>
<dbReference type="PANTHER" id="PTHR34512">
    <property type="entry name" value="CELL SURFACE PROTEIN"/>
    <property type="match status" value="1"/>
</dbReference>
<name>A0A517XVD2_9BACT</name>
<evidence type="ECO:0000259" key="2">
    <source>
        <dbReference type="Pfam" id="PF13360"/>
    </source>
</evidence>
<feature type="chain" id="PRO_5022179525" evidence="1">
    <location>
        <begin position="19"/>
        <end position="413"/>
    </location>
</feature>
<organism evidence="3 4">
    <name type="scientific">Urbifossiella limnaea</name>
    <dbReference type="NCBI Taxonomy" id="2528023"/>
    <lineage>
        <taxon>Bacteria</taxon>
        <taxon>Pseudomonadati</taxon>
        <taxon>Planctomycetota</taxon>
        <taxon>Planctomycetia</taxon>
        <taxon>Gemmatales</taxon>
        <taxon>Gemmataceae</taxon>
        <taxon>Urbifossiella</taxon>
    </lineage>
</organism>
<dbReference type="SUPFAM" id="SSF50998">
    <property type="entry name" value="Quinoprotein alcohol dehydrogenase-like"/>
    <property type="match status" value="1"/>
</dbReference>
<dbReference type="KEGG" id="uli:ETAA1_34420"/>
<dbReference type="InterPro" id="IPR011047">
    <property type="entry name" value="Quinoprotein_ADH-like_sf"/>
</dbReference>
<reference evidence="3 4" key="1">
    <citation type="submission" date="2019-02" db="EMBL/GenBank/DDBJ databases">
        <title>Deep-cultivation of Planctomycetes and their phenomic and genomic characterization uncovers novel biology.</title>
        <authorList>
            <person name="Wiegand S."/>
            <person name="Jogler M."/>
            <person name="Boedeker C."/>
            <person name="Pinto D."/>
            <person name="Vollmers J."/>
            <person name="Rivas-Marin E."/>
            <person name="Kohn T."/>
            <person name="Peeters S.H."/>
            <person name="Heuer A."/>
            <person name="Rast P."/>
            <person name="Oberbeckmann S."/>
            <person name="Bunk B."/>
            <person name="Jeske O."/>
            <person name="Meyerdierks A."/>
            <person name="Storesund J.E."/>
            <person name="Kallscheuer N."/>
            <person name="Luecker S."/>
            <person name="Lage O.M."/>
            <person name="Pohl T."/>
            <person name="Merkel B.J."/>
            <person name="Hornburger P."/>
            <person name="Mueller R.-W."/>
            <person name="Bruemmer F."/>
            <person name="Labrenz M."/>
            <person name="Spormann A.M."/>
            <person name="Op den Camp H."/>
            <person name="Overmann J."/>
            <person name="Amann R."/>
            <person name="Jetten M.S.M."/>
            <person name="Mascher T."/>
            <person name="Medema M.H."/>
            <person name="Devos D.P."/>
            <person name="Kaster A.-K."/>
            <person name="Ovreas L."/>
            <person name="Rohde M."/>
            <person name="Galperin M.Y."/>
            <person name="Jogler C."/>
        </authorList>
    </citation>
    <scope>NUCLEOTIDE SEQUENCE [LARGE SCALE GENOMIC DNA]</scope>
    <source>
        <strain evidence="3 4">ETA_A1</strain>
    </source>
</reference>
<dbReference type="InterPro" id="IPR018391">
    <property type="entry name" value="PQQ_b-propeller_rpt"/>
</dbReference>
<feature type="domain" description="Pyrrolo-quinoline quinone repeat" evidence="2">
    <location>
        <begin position="84"/>
        <end position="338"/>
    </location>
</feature>
<evidence type="ECO:0000256" key="1">
    <source>
        <dbReference type="SAM" id="SignalP"/>
    </source>
</evidence>
<feature type="signal peptide" evidence="1">
    <location>
        <begin position="1"/>
        <end position="18"/>
    </location>
</feature>
<dbReference type="OrthoDB" id="246101at2"/>
<gene>
    <name evidence="3" type="primary">bamB_2</name>
    <name evidence="3" type="ORF">ETAA1_34420</name>
</gene>
<protein>
    <submittedName>
        <fullName evidence="3">Outer membrane protein assembly factor BamB</fullName>
    </submittedName>
</protein>
<dbReference type="AlphaFoldDB" id="A0A517XVD2"/>
<proteinExistence type="predicted"/>
<dbReference type="PANTHER" id="PTHR34512:SF30">
    <property type="entry name" value="OUTER MEMBRANE PROTEIN ASSEMBLY FACTOR BAMB"/>
    <property type="match status" value="1"/>
</dbReference>
<dbReference type="InterPro" id="IPR015943">
    <property type="entry name" value="WD40/YVTN_repeat-like_dom_sf"/>
</dbReference>
<evidence type="ECO:0000313" key="4">
    <source>
        <dbReference type="Proteomes" id="UP000319576"/>
    </source>
</evidence>
<dbReference type="RefSeq" id="WP_145240457.1">
    <property type="nucleotide sequence ID" value="NZ_CP036273.1"/>
</dbReference>
<dbReference type="InterPro" id="IPR002372">
    <property type="entry name" value="PQQ_rpt_dom"/>
</dbReference>
<dbReference type="EMBL" id="CP036273">
    <property type="protein sequence ID" value="QDU21475.1"/>
    <property type="molecule type" value="Genomic_DNA"/>
</dbReference>
<keyword evidence="1" id="KW-0732">Signal</keyword>
<accession>A0A517XVD2</accession>
<dbReference type="Proteomes" id="UP000319576">
    <property type="component" value="Chromosome"/>
</dbReference>